<name>A0A0A9ATW4_ARUDO</name>
<sequence>MQPATGEERSHRGGTGCRLAVQLGF</sequence>
<proteinExistence type="predicted"/>
<feature type="compositionally biased region" description="Basic and acidic residues" evidence="1">
    <location>
        <begin position="1"/>
        <end position="11"/>
    </location>
</feature>
<organism evidence="2">
    <name type="scientific">Arundo donax</name>
    <name type="common">Giant reed</name>
    <name type="synonym">Donax arundinaceus</name>
    <dbReference type="NCBI Taxonomy" id="35708"/>
    <lineage>
        <taxon>Eukaryota</taxon>
        <taxon>Viridiplantae</taxon>
        <taxon>Streptophyta</taxon>
        <taxon>Embryophyta</taxon>
        <taxon>Tracheophyta</taxon>
        <taxon>Spermatophyta</taxon>
        <taxon>Magnoliopsida</taxon>
        <taxon>Liliopsida</taxon>
        <taxon>Poales</taxon>
        <taxon>Poaceae</taxon>
        <taxon>PACMAD clade</taxon>
        <taxon>Arundinoideae</taxon>
        <taxon>Arundineae</taxon>
        <taxon>Arundo</taxon>
    </lineage>
</organism>
<evidence type="ECO:0000313" key="2">
    <source>
        <dbReference type="EMBL" id="JAD55149.1"/>
    </source>
</evidence>
<feature type="region of interest" description="Disordered" evidence="1">
    <location>
        <begin position="1"/>
        <end position="25"/>
    </location>
</feature>
<evidence type="ECO:0000256" key="1">
    <source>
        <dbReference type="SAM" id="MobiDB-lite"/>
    </source>
</evidence>
<reference evidence="2" key="1">
    <citation type="submission" date="2014-09" db="EMBL/GenBank/DDBJ databases">
        <authorList>
            <person name="Magalhaes I.L.F."/>
            <person name="Oliveira U."/>
            <person name="Santos F.R."/>
            <person name="Vidigal T.H.D.A."/>
            <person name="Brescovit A.D."/>
            <person name="Santos A.J."/>
        </authorList>
    </citation>
    <scope>NUCLEOTIDE SEQUENCE</scope>
    <source>
        <tissue evidence="2">Shoot tissue taken approximately 20 cm above the soil surface</tissue>
    </source>
</reference>
<reference evidence="2" key="2">
    <citation type="journal article" date="2015" name="Data Brief">
        <title>Shoot transcriptome of the giant reed, Arundo donax.</title>
        <authorList>
            <person name="Barrero R.A."/>
            <person name="Guerrero F.D."/>
            <person name="Moolhuijzen P."/>
            <person name="Goolsby J.A."/>
            <person name="Tidwell J."/>
            <person name="Bellgard S.E."/>
            <person name="Bellgard M.I."/>
        </authorList>
    </citation>
    <scope>NUCLEOTIDE SEQUENCE</scope>
    <source>
        <tissue evidence="2">Shoot tissue taken approximately 20 cm above the soil surface</tissue>
    </source>
</reference>
<protein>
    <submittedName>
        <fullName evidence="2">Uncharacterized protein</fullName>
    </submittedName>
</protein>
<accession>A0A0A9ATW4</accession>
<dbReference type="EMBL" id="GBRH01242746">
    <property type="protein sequence ID" value="JAD55149.1"/>
    <property type="molecule type" value="Transcribed_RNA"/>
</dbReference>
<dbReference type="AlphaFoldDB" id="A0A0A9ATW4"/>